<evidence type="ECO:0000313" key="1">
    <source>
        <dbReference type="EMBL" id="KAI0527038.1"/>
    </source>
</evidence>
<protein>
    <submittedName>
        <fullName evidence="1">Uncharacterized protein</fullName>
    </submittedName>
</protein>
<evidence type="ECO:0000313" key="2">
    <source>
        <dbReference type="Proteomes" id="UP000829196"/>
    </source>
</evidence>
<comment type="caution">
    <text evidence="1">The sequence shown here is derived from an EMBL/GenBank/DDBJ whole genome shotgun (WGS) entry which is preliminary data.</text>
</comment>
<proteinExistence type="predicted"/>
<dbReference type="EMBL" id="JAGYWB010000003">
    <property type="protein sequence ID" value="KAI0527038.1"/>
    <property type="molecule type" value="Genomic_DNA"/>
</dbReference>
<dbReference type="AlphaFoldDB" id="A0A8T3C475"/>
<keyword evidence="2" id="KW-1185">Reference proteome</keyword>
<reference evidence="1" key="1">
    <citation type="journal article" date="2022" name="Front. Genet.">
        <title>Chromosome-Scale Assembly of the Dendrobium nobile Genome Provides Insights Into the Molecular Mechanism of the Biosynthesis of the Medicinal Active Ingredient of Dendrobium.</title>
        <authorList>
            <person name="Xu Q."/>
            <person name="Niu S.-C."/>
            <person name="Li K.-L."/>
            <person name="Zheng P.-J."/>
            <person name="Zhang X.-J."/>
            <person name="Jia Y."/>
            <person name="Liu Y."/>
            <person name="Niu Y.-X."/>
            <person name="Yu L.-H."/>
            <person name="Chen D.-F."/>
            <person name="Zhang G.-Q."/>
        </authorList>
    </citation>
    <scope>NUCLEOTIDE SEQUENCE</scope>
    <source>
        <tissue evidence="1">Leaf</tissue>
    </source>
</reference>
<sequence>MCLTSSTAISSTVTSIENGSASSENPLFHKCPRLSLSSDIYFYFSDFSLSSKRLKSALKYTDRPGRSQHRPGTIRPKGSAWSPFRAIAWTIFSTVPIGLADVSNRPGRCMQKITWSKTGQNLELNFH</sequence>
<accession>A0A8T3C475</accession>
<organism evidence="1 2">
    <name type="scientific">Dendrobium nobile</name>
    <name type="common">Orchid</name>
    <dbReference type="NCBI Taxonomy" id="94219"/>
    <lineage>
        <taxon>Eukaryota</taxon>
        <taxon>Viridiplantae</taxon>
        <taxon>Streptophyta</taxon>
        <taxon>Embryophyta</taxon>
        <taxon>Tracheophyta</taxon>
        <taxon>Spermatophyta</taxon>
        <taxon>Magnoliopsida</taxon>
        <taxon>Liliopsida</taxon>
        <taxon>Asparagales</taxon>
        <taxon>Orchidaceae</taxon>
        <taxon>Epidendroideae</taxon>
        <taxon>Malaxideae</taxon>
        <taxon>Dendrobiinae</taxon>
        <taxon>Dendrobium</taxon>
    </lineage>
</organism>
<name>A0A8T3C475_DENNO</name>
<dbReference type="Proteomes" id="UP000829196">
    <property type="component" value="Unassembled WGS sequence"/>
</dbReference>
<gene>
    <name evidence="1" type="ORF">KFK09_002634</name>
</gene>